<evidence type="ECO:0000313" key="2">
    <source>
        <dbReference type="EMBL" id="OTA81354.1"/>
    </source>
</evidence>
<reference evidence="2 3" key="1">
    <citation type="submission" date="2016-09" db="EMBL/GenBank/DDBJ databases">
        <title>Lactobacillus reuteri KLR3006, genome sequencing and assembly.</title>
        <authorList>
            <person name="Lee J.-Y."/>
            <person name="Kim E.B."/>
            <person name="Choi Y.-J."/>
        </authorList>
    </citation>
    <scope>NUCLEOTIDE SEQUENCE [LARGE SCALE GENOMIC DNA]</scope>
    <source>
        <strain evidence="2 3">KLR3006</strain>
    </source>
</reference>
<evidence type="ECO:0000313" key="3">
    <source>
        <dbReference type="Proteomes" id="UP000194219"/>
    </source>
</evidence>
<dbReference type="Proteomes" id="UP000194219">
    <property type="component" value="Unassembled WGS sequence"/>
</dbReference>
<comment type="caution">
    <text evidence="2">The sequence shown here is derived from an EMBL/GenBank/DDBJ whole genome shotgun (WGS) entry which is preliminary data.</text>
</comment>
<dbReference type="CDD" id="cd07989">
    <property type="entry name" value="LPLAT_AGPAT-like"/>
    <property type="match status" value="1"/>
</dbReference>
<sequence length="285" mass="33288">MIIGGSKKDVIANIQKYANAGLLNHKVEVNDASLSRQESADLMQNYIQLTKSFKYRANNLLARAAADVLTELLNTNTTFTGLEKIRNITGRAIVTSNHFSPLENTVIRKALWQIRHRRLYIVSEDTNLLTGGPVGFLLKYYDTIPVSTDTNYIGKIFPEILRQALDNENYVLIYPEQEMWFNYAKPRPPKRGAYYYAAKFRVPIISCFVEIIELPKQDNDEFNQVKFKMHILDPIYLDPKKSVRENSIEMMHQDYQQKRNAYEQIYHKHLDYHFKMEDIVGWRGQ</sequence>
<accession>A0AAE5J5C1</accession>
<dbReference type="SUPFAM" id="SSF69593">
    <property type="entry name" value="Glycerol-3-phosphate (1)-acyltransferase"/>
    <property type="match status" value="1"/>
</dbReference>
<dbReference type="RefSeq" id="WP_086120523.1">
    <property type="nucleotide sequence ID" value="NZ_MIMJ01000105.1"/>
</dbReference>
<evidence type="ECO:0000259" key="1">
    <source>
        <dbReference type="SMART" id="SM00563"/>
    </source>
</evidence>
<name>A0AAE5J5C1_LIMRT</name>
<dbReference type="AlphaFoldDB" id="A0AAE5J5C1"/>
<organism evidence="2 3">
    <name type="scientific">Limosilactobacillus reuteri</name>
    <name type="common">Lactobacillus reuteri</name>
    <dbReference type="NCBI Taxonomy" id="1598"/>
    <lineage>
        <taxon>Bacteria</taxon>
        <taxon>Bacillati</taxon>
        <taxon>Bacillota</taxon>
        <taxon>Bacilli</taxon>
        <taxon>Lactobacillales</taxon>
        <taxon>Lactobacillaceae</taxon>
        <taxon>Limosilactobacillus</taxon>
    </lineage>
</organism>
<dbReference type="Pfam" id="PF01553">
    <property type="entry name" value="Acyltransferase"/>
    <property type="match status" value="1"/>
</dbReference>
<feature type="domain" description="Phospholipid/glycerol acyltransferase" evidence="1">
    <location>
        <begin position="92"/>
        <end position="209"/>
    </location>
</feature>
<proteinExistence type="predicted"/>
<dbReference type="GO" id="GO:0016746">
    <property type="term" value="F:acyltransferase activity"/>
    <property type="evidence" value="ECO:0007669"/>
    <property type="project" value="InterPro"/>
</dbReference>
<dbReference type="SMART" id="SM00563">
    <property type="entry name" value="PlsC"/>
    <property type="match status" value="1"/>
</dbReference>
<protein>
    <recommendedName>
        <fullName evidence="1">Phospholipid/glycerol acyltransferase domain-containing protein</fullName>
    </recommendedName>
</protein>
<dbReference type="InterPro" id="IPR002123">
    <property type="entry name" value="Plipid/glycerol_acylTrfase"/>
</dbReference>
<gene>
    <name evidence="2" type="ORF">BHL83_09720</name>
</gene>
<dbReference type="EMBL" id="MIMV01000250">
    <property type="protein sequence ID" value="OTA81354.1"/>
    <property type="molecule type" value="Genomic_DNA"/>
</dbReference>